<evidence type="ECO:0000313" key="8">
    <source>
        <dbReference type="EMBL" id="MDM9632352.1"/>
    </source>
</evidence>
<dbReference type="Pfam" id="PF00072">
    <property type="entry name" value="Response_reg"/>
    <property type="match status" value="1"/>
</dbReference>
<feature type="DNA-binding region" description="OmpR/PhoB-type" evidence="5">
    <location>
        <begin position="132"/>
        <end position="229"/>
    </location>
</feature>
<dbReference type="InterPro" id="IPR001867">
    <property type="entry name" value="OmpR/PhoB-type_DNA-bd"/>
</dbReference>
<protein>
    <submittedName>
        <fullName evidence="8">Response regulator transcription factor</fullName>
    </submittedName>
</protein>
<dbReference type="RefSeq" id="WP_289725719.1">
    <property type="nucleotide sequence ID" value="NZ_JAUDUY010000008.1"/>
</dbReference>
<evidence type="ECO:0000256" key="2">
    <source>
        <dbReference type="ARBA" id="ARBA00023012"/>
    </source>
</evidence>
<reference evidence="8" key="1">
    <citation type="submission" date="2023-06" db="EMBL/GenBank/DDBJ databases">
        <title>Robiginitalea aurantiacus sp. nov. and Algoriphagus sediminis sp. nov., isolated from coastal sediment.</title>
        <authorList>
            <person name="Zhou Z.Y."/>
            <person name="An J."/>
            <person name="Jia Y.W."/>
            <person name="Du Z.J."/>
        </authorList>
    </citation>
    <scope>NUCLEOTIDE SEQUENCE</scope>
    <source>
        <strain evidence="8">M39</strain>
    </source>
</reference>
<dbReference type="InterPro" id="IPR039420">
    <property type="entry name" value="WalR-like"/>
</dbReference>
<evidence type="ECO:0000259" key="6">
    <source>
        <dbReference type="PROSITE" id="PS50110"/>
    </source>
</evidence>
<dbReference type="Gene3D" id="3.40.50.2300">
    <property type="match status" value="1"/>
</dbReference>
<dbReference type="PROSITE" id="PS51755">
    <property type="entry name" value="OMPR_PHOB"/>
    <property type="match status" value="1"/>
</dbReference>
<gene>
    <name evidence="8" type="ORF">QU605_12780</name>
</gene>
<dbReference type="SUPFAM" id="SSF52172">
    <property type="entry name" value="CheY-like"/>
    <property type="match status" value="1"/>
</dbReference>
<evidence type="ECO:0000259" key="7">
    <source>
        <dbReference type="PROSITE" id="PS51755"/>
    </source>
</evidence>
<evidence type="ECO:0000256" key="4">
    <source>
        <dbReference type="PROSITE-ProRule" id="PRU00169"/>
    </source>
</evidence>
<evidence type="ECO:0000256" key="3">
    <source>
        <dbReference type="ARBA" id="ARBA00023125"/>
    </source>
</evidence>
<dbReference type="InterPro" id="IPR001789">
    <property type="entry name" value="Sig_transdc_resp-reg_receiver"/>
</dbReference>
<name>A0ABT7WHF2_9FLAO</name>
<dbReference type="Gene3D" id="1.10.10.10">
    <property type="entry name" value="Winged helix-like DNA-binding domain superfamily/Winged helix DNA-binding domain"/>
    <property type="match status" value="1"/>
</dbReference>
<dbReference type="Pfam" id="PF00486">
    <property type="entry name" value="Trans_reg_C"/>
    <property type="match status" value="1"/>
</dbReference>
<sequence>MNHKMYTLLLVEDDASLGYLLSEYLKMKGMELIWVQKASEVIPLLEQRGFDLLILDVMMPEMDGFTLGAEIHQRYPEIPFLFLTAKSMKIDVLKGFSVGAVDYLKKPIDEEELVVRIETLLSRLGSQEPDEVSRTSLGRYVYDPQNQCLYLDKEELSLTTRENELLSYLVRHQNRLCSHSDILKRLWGRNDYFNRKSLNVFITRLRKLLEKDPELRIENVHGQGFILRMPVQPK</sequence>
<accession>A0ABT7WHF2</accession>
<dbReference type="InterPro" id="IPR036388">
    <property type="entry name" value="WH-like_DNA-bd_sf"/>
</dbReference>
<dbReference type="PANTHER" id="PTHR48111">
    <property type="entry name" value="REGULATOR OF RPOS"/>
    <property type="match status" value="1"/>
</dbReference>
<keyword evidence="3 5" id="KW-0238">DNA-binding</keyword>
<dbReference type="PROSITE" id="PS50110">
    <property type="entry name" value="RESPONSE_REGULATORY"/>
    <property type="match status" value="1"/>
</dbReference>
<keyword evidence="2" id="KW-0902">Two-component regulatory system</keyword>
<dbReference type="SMART" id="SM00862">
    <property type="entry name" value="Trans_reg_C"/>
    <property type="match status" value="1"/>
</dbReference>
<dbReference type="Proteomes" id="UP001174839">
    <property type="component" value="Unassembled WGS sequence"/>
</dbReference>
<dbReference type="EMBL" id="JAUDUY010000008">
    <property type="protein sequence ID" value="MDM9632352.1"/>
    <property type="molecule type" value="Genomic_DNA"/>
</dbReference>
<dbReference type="PANTHER" id="PTHR48111:SF40">
    <property type="entry name" value="PHOSPHATE REGULON TRANSCRIPTIONAL REGULATORY PROTEIN PHOB"/>
    <property type="match status" value="1"/>
</dbReference>
<proteinExistence type="predicted"/>
<evidence type="ECO:0000313" key="9">
    <source>
        <dbReference type="Proteomes" id="UP001174839"/>
    </source>
</evidence>
<dbReference type="CDD" id="cd17574">
    <property type="entry name" value="REC_OmpR"/>
    <property type="match status" value="1"/>
</dbReference>
<feature type="modified residue" description="4-aspartylphosphate" evidence="4">
    <location>
        <position position="56"/>
    </location>
</feature>
<evidence type="ECO:0000256" key="1">
    <source>
        <dbReference type="ARBA" id="ARBA00022553"/>
    </source>
</evidence>
<keyword evidence="1 4" id="KW-0597">Phosphoprotein</keyword>
<feature type="domain" description="OmpR/PhoB-type" evidence="7">
    <location>
        <begin position="132"/>
        <end position="229"/>
    </location>
</feature>
<comment type="caution">
    <text evidence="8">The sequence shown here is derived from an EMBL/GenBank/DDBJ whole genome shotgun (WGS) entry which is preliminary data.</text>
</comment>
<dbReference type="SMART" id="SM00448">
    <property type="entry name" value="REC"/>
    <property type="match status" value="1"/>
</dbReference>
<keyword evidence="9" id="KW-1185">Reference proteome</keyword>
<organism evidence="8 9">
    <name type="scientific">Robiginitalea aurantiaca</name>
    <dbReference type="NCBI Taxonomy" id="3056915"/>
    <lineage>
        <taxon>Bacteria</taxon>
        <taxon>Pseudomonadati</taxon>
        <taxon>Bacteroidota</taxon>
        <taxon>Flavobacteriia</taxon>
        <taxon>Flavobacteriales</taxon>
        <taxon>Flavobacteriaceae</taxon>
        <taxon>Robiginitalea</taxon>
    </lineage>
</organism>
<dbReference type="InterPro" id="IPR011006">
    <property type="entry name" value="CheY-like_superfamily"/>
</dbReference>
<dbReference type="CDD" id="cd00383">
    <property type="entry name" value="trans_reg_C"/>
    <property type="match status" value="1"/>
</dbReference>
<feature type="domain" description="Response regulatory" evidence="6">
    <location>
        <begin position="7"/>
        <end position="121"/>
    </location>
</feature>
<evidence type="ECO:0000256" key="5">
    <source>
        <dbReference type="PROSITE-ProRule" id="PRU01091"/>
    </source>
</evidence>